<gene>
    <name evidence="2" type="ORF">EDD32_3663</name>
</gene>
<reference evidence="2 3" key="1">
    <citation type="submission" date="2018-11" db="EMBL/GenBank/DDBJ databases">
        <title>Sequencing the genomes of 1000 actinobacteria strains.</title>
        <authorList>
            <person name="Klenk H.-P."/>
        </authorList>
    </citation>
    <scope>NUCLEOTIDE SEQUENCE [LARGE SCALE GENOMIC DNA]</scope>
    <source>
        <strain evidence="2 3">DSM 14418</strain>
    </source>
</reference>
<dbReference type="Proteomes" id="UP000280726">
    <property type="component" value="Unassembled WGS sequence"/>
</dbReference>
<keyword evidence="3" id="KW-1185">Reference proteome</keyword>
<dbReference type="OrthoDB" id="9981133at2"/>
<protein>
    <submittedName>
        <fullName evidence="2">Uncharacterized protein</fullName>
    </submittedName>
</protein>
<name>A0A3N4ZAF5_9MICO</name>
<evidence type="ECO:0000313" key="2">
    <source>
        <dbReference type="EMBL" id="RPF29103.1"/>
    </source>
</evidence>
<evidence type="ECO:0000256" key="1">
    <source>
        <dbReference type="SAM" id="MobiDB-lite"/>
    </source>
</evidence>
<dbReference type="AlphaFoldDB" id="A0A3N4ZAF5"/>
<feature type="compositionally biased region" description="Basic and acidic residues" evidence="1">
    <location>
        <begin position="1"/>
        <end position="15"/>
    </location>
</feature>
<dbReference type="EMBL" id="RKRA01000001">
    <property type="protein sequence ID" value="RPF29103.1"/>
    <property type="molecule type" value="Genomic_DNA"/>
</dbReference>
<comment type="caution">
    <text evidence="2">The sequence shown here is derived from an EMBL/GenBank/DDBJ whole genome shotgun (WGS) entry which is preliminary data.</text>
</comment>
<proteinExistence type="predicted"/>
<dbReference type="RefSeq" id="WP_123919810.1">
    <property type="nucleotide sequence ID" value="NZ_RKRA01000001.1"/>
</dbReference>
<organism evidence="2 3">
    <name type="scientific">Georgenia muralis</name>
    <dbReference type="NCBI Taxonomy" id="154117"/>
    <lineage>
        <taxon>Bacteria</taxon>
        <taxon>Bacillati</taxon>
        <taxon>Actinomycetota</taxon>
        <taxon>Actinomycetes</taxon>
        <taxon>Micrococcales</taxon>
        <taxon>Bogoriellaceae</taxon>
        <taxon>Georgenia</taxon>
    </lineage>
</organism>
<evidence type="ECO:0000313" key="3">
    <source>
        <dbReference type="Proteomes" id="UP000280726"/>
    </source>
</evidence>
<feature type="region of interest" description="Disordered" evidence="1">
    <location>
        <begin position="1"/>
        <end position="23"/>
    </location>
</feature>
<accession>A0A3N4ZAF5</accession>
<sequence>MERFAANRAAPKEAAEVAGRAPRADVTQADDAAQEYLDACLASLARDPEAPLPEPETLRRLLGGPLSVGHAVVDDGVAPARALCPDGSSGDCWREQRREGGRTYWVWVCSCH</sequence>